<evidence type="ECO:0000313" key="5">
    <source>
        <dbReference type="Proteomes" id="UP001381003"/>
    </source>
</evidence>
<evidence type="ECO:0000256" key="2">
    <source>
        <dbReference type="SAM" id="Phobius"/>
    </source>
</evidence>
<keyword evidence="2" id="KW-0812">Transmembrane</keyword>
<feature type="compositionally biased region" description="Pro residues" evidence="1">
    <location>
        <begin position="1"/>
        <end position="11"/>
    </location>
</feature>
<organism evidence="4 5">
    <name type="scientific">Janibacter terrae</name>
    <dbReference type="NCBI Taxonomy" id="103817"/>
    <lineage>
        <taxon>Bacteria</taxon>
        <taxon>Bacillati</taxon>
        <taxon>Actinomycetota</taxon>
        <taxon>Actinomycetes</taxon>
        <taxon>Micrococcales</taxon>
        <taxon>Intrasporangiaceae</taxon>
        <taxon>Janibacter</taxon>
    </lineage>
</organism>
<protein>
    <submittedName>
        <fullName evidence="4">SAF domain-containing protein</fullName>
    </submittedName>
</protein>
<evidence type="ECO:0000259" key="3">
    <source>
        <dbReference type="Pfam" id="PF08666"/>
    </source>
</evidence>
<proteinExistence type="predicted"/>
<keyword evidence="5" id="KW-1185">Reference proteome</keyword>
<dbReference type="EMBL" id="CP104874">
    <property type="protein sequence ID" value="WWF03731.1"/>
    <property type="molecule type" value="Genomic_DNA"/>
</dbReference>
<dbReference type="RefSeq" id="WP_068328483.1">
    <property type="nucleotide sequence ID" value="NZ_CP104874.1"/>
</dbReference>
<evidence type="ECO:0000256" key="1">
    <source>
        <dbReference type="SAM" id="MobiDB-lite"/>
    </source>
</evidence>
<gene>
    <name evidence="4" type="ORF">N5P18_08395</name>
</gene>
<feature type="domain" description="SAF" evidence="3">
    <location>
        <begin position="71"/>
        <end position="128"/>
    </location>
</feature>
<sequence length="255" mass="26407">MTAPTPEPPPEQATRRTRSGKDSSNVELATAPEPPKLRRRPMLVALSVLLIALGALLGAWLLSSLSGTESYVAVREDVQRGEQIQETDLVRTQLKRDGAISPVLWSQQGVIVGTYATVDMAKGSLVTRESVAAEIAPRAGHREVGLALMPGQSIAGELRNGEPIEVVIVPASADAGAPQEPVAGYVLSARMSEDGQTRLVDVEVPESQAKAITAAASRQEVAIQVASAQTGSDAGASEDTGSTGSTSPSSSSTSS</sequence>
<reference evidence="4 5" key="1">
    <citation type="submission" date="2022-09" db="EMBL/GenBank/DDBJ databases">
        <title>Complete genome sequence of Janibacter terrae strain COS04-44, PCL-degrading bacteria isolated from oil spilled coast.</title>
        <authorList>
            <person name="Park H."/>
            <person name="Kim J.Y."/>
            <person name="An S.H."/>
            <person name="Lee C.M."/>
            <person name="Weon H.-Y."/>
        </authorList>
    </citation>
    <scope>NUCLEOTIDE SEQUENCE [LARGE SCALE GENOMIC DNA]</scope>
    <source>
        <strain evidence="4 5">COS04-44</strain>
    </source>
</reference>
<accession>A0ABZ2F989</accession>
<dbReference type="Pfam" id="PF08666">
    <property type="entry name" value="SAF"/>
    <property type="match status" value="1"/>
</dbReference>
<keyword evidence="2" id="KW-1133">Transmembrane helix</keyword>
<dbReference type="InterPro" id="IPR013974">
    <property type="entry name" value="SAF"/>
</dbReference>
<feature type="region of interest" description="Disordered" evidence="1">
    <location>
        <begin position="226"/>
        <end position="255"/>
    </location>
</feature>
<feature type="region of interest" description="Disordered" evidence="1">
    <location>
        <begin position="1"/>
        <end position="34"/>
    </location>
</feature>
<evidence type="ECO:0000313" key="4">
    <source>
        <dbReference type="EMBL" id="WWF03731.1"/>
    </source>
</evidence>
<name>A0ABZ2F989_9MICO</name>
<keyword evidence="2" id="KW-0472">Membrane</keyword>
<dbReference type="Proteomes" id="UP001381003">
    <property type="component" value="Chromosome"/>
</dbReference>
<feature type="compositionally biased region" description="Low complexity" evidence="1">
    <location>
        <begin position="240"/>
        <end position="255"/>
    </location>
</feature>
<feature type="transmembrane region" description="Helical" evidence="2">
    <location>
        <begin position="43"/>
        <end position="62"/>
    </location>
</feature>